<name>A0A5Q5AX17_VIBPH</name>
<dbReference type="EMBL" id="MK455082">
    <property type="protein sequence ID" value="QEQ70733.1"/>
    <property type="molecule type" value="Genomic_DNA"/>
</dbReference>
<dbReference type="PANTHER" id="PTHR43245">
    <property type="entry name" value="BIFUNCTIONAL POLYMYXIN RESISTANCE PROTEIN ARNA"/>
    <property type="match status" value="1"/>
</dbReference>
<evidence type="ECO:0000313" key="2">
    <source>
        <dbReference type="EMBL" id="QEQ70733.1"/>
    </source>
</evidence>
<organism evidence="2">
    <name type="scientific">Vibrio parahaemolyticus</name>
    <dbReference type="NCBI Taxonomy" id="670"/>
    <lineage>
        <taxon>Bacteria</taxon>
        <taxon>Pseudomonadati</taxon>
        <taxon>Pseudomonadota</taxon>
        <taxon>Gammaproteobacteria</taxon>
        <taxon>Vibrionales</taxon>
        <taxon>Vibrionaceae</taxon>
        <taxon>Vibrio</taxon>
    </lineage>
</organism>
<dbReference type="Gene3D" id="3.90.25.10">
    <property type="entry name" value="UDP-galactose 4-epimerase, domain 1"/>
    <property type="match status" value="1"/>
</dbReference>
<proteinExistence type="predicted"/>
<feature type="domain" description="NAD-dependent epimerase/dehydratase" evidence="1">
    <location>
        <begin position="4"/>
        <end position="232"/>
    </location>
</feature>
<dbReference type="AlphaFoldDB" id="A0A5Q5AX17"/>
<dbReference type="Pfam" id="PF01370">
    <property type="entry name" value="Epimerase"/>
    <property type="match status" value="1"/>
</dbReference>
<sequence>MSKILITGCFGFIGSRLYKKLIIEGHDVYGIGRKHGKNNDLNLINSDINETALNTVLEMSGGKLDLVIHTAGSSSVGFAEEKPALSFENTVVSSQLLFEWIRNYSPKSSVVVTSSAAVYGNIYSEKIQNGANTKPFSVYGEHKLIVENLGKMYNRAYGTKIKFARIFSVYGPGLRKQFLWDFCSKLEKAQGNSIELFGSGEEIRDWVYIDDACEQIVNISRSDYKEECYNVGSGIGVSVKSIAEIIMKETSIYFDLNFNLKSRKGDPFHLVSEGGLIATKVDVKEGIKRYVQWFKCQNKAT</sequence>
<protein>
    <submittedName>
        <fullName evidence="2">Putative UDP-glucose epimerase</fullName>
    </submittedName>
</protein>
<dbReference type="InterPro" id="IPR036291">
    <property type="entry name" value="NAD(P)-bd_dom_sf"/>
</dbReference>
<gene>
    <name evidence="2" type="primary">galE2</name>
</gene>
<dbReference type="SUPFAM" id="SSF51735">
    <property type="entry name" value="NAD(P)-binding Rossmann-fold domains"/>
    <property type="match status" value="1"/>
</dbReference>
<evidence type="ECO:0000259" key="1">
    <source>
        <dbReference type="Pfam" id="PF01370"/>
    </source>
</evidence>
<dbReference type="PANTHER" id="PTHR43245:SF13">
    <property type="entry name" value="UDP-D-APIOSE_UDP-D-XYLOSE SYNTHASE 2"/>
    <property type="match status" value="1"/>
</dbReference>
<dbReference type="InterPro" id="IPR050177">
    <property type="entry name" value="Lipid_A_modif_metabolic_enz"/>
</dbReference>
<dbReference type="InterPro" id="IPR001509">
    <property type="entry name" value="Epimerase_deHydtase"/>
</dbReference>
<dbReference type="CDD" id="cd08946">
    <property type="entry name" value="SDR_e"/>
    <property type="match status" value="1"/>
</dbReference>
<dbReference type="Gene3D" id="3.40.50.720">
    <property type="entry name" value="NAD(P)-binding Rossmann-like Domain"/>
    <property type="match status" value="1"/>
</dbReference>
<reference evidence="2" key="1">
    <citation type="journal article" date="2019" name="Int. J. Food Microbiol.">
        <title>Developing a novel molecular serotyping system based on capsular polysaccharide synthesis gene clusters of Vibrio parahaemolyticus.</title>
        <authorList>
            <person name="Pang Y."/>
            <person name="Guo X."/>
            <person name="Tian X."/>
            <person name="Liu F."/>
            <person name="Wang L."/>
            <person name="Wu J."/>
            <person name="Zhang S."/>
            <person name="Li S."/>
            <person name="Liu B."/>
        </authorList>
    </citation>
    <scope>NUCLEOTIDE SEQUENCE</scope>
    <source>
        <strain evidence="2">G2939</strain>
    </source>
</reference>
<accession>A0A5Q5AX17</accession>
<dbReference type="RefSeq" id="WP_025622971.1">
    <property type="nucleotide sequence ID" value="NZ_CANUIS010000003.1"/>
</dbReference>